<proteinExistence type="predicted"/>
<accession>A0A0U2VMW8</accession>
<protein>
    <recommendedName>
        <fullName evidence="1">HNH nuclease domain-containing protein</fullName>
    </recommendedName>
</protein>
<dbReference type="PATRIC" id="fig|1315283.4.peg.3300"/>
<dbReference type="AlphaFoldDB" id="A0A0U2VMW8"/>
<sequence length="378" mass="42822">MKLTVDFSALHRAVAPLGQVVTDFSITSDASELESIGSHLNQGMILGKDVQLDEIDGSNGVLNYDGHQVMLYIPDQGDDIEAVLSNGKLGRRIHVAECSTLELMRETGRFKRYDVINRVDGFFPVFGSSYRGGPNTEGEADLGVCKNCLKILNYKGYSTQSSQVKNQVFNSFSFEQFFEVYSSYFKSLPVNSKKSTSGYTSDWPSISAKLRSDLNYSCEQCGIDLKSEKRLLHTHHINGNKADNERDNLRVLCADCHKKQPHHDHIYVSNSDILKINQLRREQHKFDVFNYDNLRECADTALDGLLQKCESTRLPGAELGIVIQDKETFVSIDLCWPRRKVAVLINMSNSNILRKHGWTVFTAFDALNNFENFQRQIR</sequence>
<name>A0A0U2VMW8_9GAMM</name>
<evidence type="ECO:0000313" key="2">
    <source>
        <dbReference type="EMBL" id="ALS34709.1"/>
    </source>
</evidence>
<gene>
    <name evidence="2" type="ORF">PTRA_b0190</name>
</gene>
<dbReference type="KEGG" id="ptn:PTRA_b0190"/>
<dbReference type="InterPro" id="IPR003615">
    <property type="entry name" value="HNH_nuc"/>
</dbReference>
<feature type="domain" description="HNH nuclease" evidence="1">
    <location>
        <begin position="205"/>
        <end position="258"/>
    </location>
</feature>
<organism evidence="2">
    <name type="scientific">Pseudoalteromonas translucida KMM 520</name>
    <dbReference type="NCBI Taxonomy" id="1315283"/>
    <lineage>
        <taxon>Bacteria</taxon>
        <taxon>Pseudomonadati</taxon>
        <taxon>Pseudomonadota</taxon>
        <taxon>Gammaproteobacteria</taxon>
        <taxon>Alteromonadales</taxon>
        <taxon>Pseudoalteromonadaceae</taxon>
        <taxon>Pseudoalteromonas</taxon>
    </lineage>
</organism>
<dbReference type="SMART" id="SM00507">
    <property type="entry name" value="HNHc"/>
    <property type="match status" value="1"/>
</dbReference>
<evidence type="ECO:0000313" key="3">
    <source>
        <dbReference type="Proteomes" id="UP000065261"/>
    </source>
</evidence>
<reference evidence="2 3" key="1">
    <citation type="submission" date="2015-03" db="EMBL/GenBank/DDBJ databases">
        <authorList>
            <person name="Murphy D."/>
        </authorList>
    </citation>
    <scope>NUCLEOTIDE SEQUENCE [LARGE SCALE GENOMIC DNA]</scope>
    <source>
        <strain evidence="2 3">KMM 520</strain>
    </source>
</reference>
<dbReference type="RefSeq" id="WP_058374753.1">
    <property type="nucleotide sequence ID" value="NZ_CP011035.1"/>
</dbReference>
<dbReference type="CDD" id="cd00085">
    <property type="entry name" value="HNHc"/>
    <property type="match status" value="1"/>
</dbReference>
<dbReference type="OrthoDB" id="9815372at2"/>
<dbReference type="EMBL" id="CP011035">
    <property type="protein sequence ID" value="ALS34709.1"/>
    <property type="molecule type" value="Genomic_DNA"/>
</dbReference>
<dbReference type="Proteomes" id="UP000065261">
    <property type="component" value="Chromosome II"/>
</dbReference>
<evidence type="ECO:0000259" key="1">
    <source>
        <dbReference type="SMART" id="SM00507"/>
    </source>
</evidence>